<gene>
    <name evidence="1" type="ORF">AKJ09_05081</name>
</gene>
<reference evidence="1 2" key="1">
    <citation type="submission" date="2015-08" db="EMBL/GenBank/DDBJ databases">
        <authorList>
            <person name="Babu N.S."/>
            <person name="Beckwith C.J."/>
            <person name="Beseler K.G."/>
            <person name="Brison A."/>
            <person name="Carone J.V."/>
            <person name="Caskin T.P."/>
            <person name="Diamond M."/>
            <person name="Durham M.E."/>
            <person name="Foxe J.M."/>
            <person name="Go M."/>
            <person name="Henderson B.A."/>
            <person name="Jones I.B."/>
            <person name="McGettigan J.A."/>
            <person name="Micheletti S.J."/>
            <person name="Nasrallah M.E."/>
            <person name="Ortiz D."/>
            <person name="Piller C.R."/>
            <person name="Privatt S.R."/>
            <person name="Schneider S.L."/>
            <person name="Sharp S."/>
            <person name="Smith T.C."/>
            <person name="Stanton J.D."/>
            <person name="Ullery H.E."/>
            <person name="Wilson R.J."/>
            <person name="Serrano M.G."/>
            <person name="Buck G."/>
            <person name="Lee V."/>
            <person name="Wang Y."/>
            <person name="Carvalho R."/>
            <person name="Voegtly L."/>
            <person name="Shi R."/>
            <person name="Duckworth R."/>
            <person name="Johnson A."/>
            <person name="Loviza R."/>
            <person name="Walstead R."/>
            <person name="Shah Z."/>
            <person name="Kiflezghi M."/>
            <person name="Wade K."/>
            <person name="Ball S.L."/>
            <person name="Bradley K.W."/>
            <person name="Asai D.J."/>
            <person name="Bowman C.A."/>
            <person name="Russell D.A."/>
            <person name="Pope W.H."/>
            <person name="Jacobs-Sera D."/>
            <person name="Hendrix R.W."/>
            <person name="Hatfull G.F."/>
        </authorList>
    </citation>
    <scope>NUCLEOTIDE SEQUENCE [LARGE SCALE GENOMIC DNA]</scope>
    <source>
        <strain evidence="1 2">DSM 27648</strain>
    </source>
</reference>
<sequence length="78" mass="8176">MTTGNLQWSFAADGALRYPPAIAAGYVYVASDSHVYAVSLDTHESVWQTDVGGWLSIGAGRLFVASANGVLTAFVLSP</sequence>
<dbReference type="InterPro" id="IPR015943">
    <property type="entry name" value="WD40/YVTN_repeat-like_dom_sf"/>
</dbReference>
<name>A0A0K1PY30_9BACT</name>
<dbReference type="InterPro" id="IPR011047">
    <property type="entry name" value="Quinoprotein_ADH-like_sf"/>
</dbReference>
<dbReference type="SUPFAM" id="SSF50998">
    <property type="entry name" value="Quinoprotein alcohol dehydrogenase-like"/>
    <property type="match status" value="1"/>
</dbReference>
<protein>
    <submittedName>
        <fullName evidence="1">Uncharacterized protein</fullName>
    </submittedName>
</protein>
<dbReference type="Gene3D" id="2.130.10.10">
    <property type="entry name" value="YVTN repeat-like/Quinoprotein amine dehydrogenase"/>
    <property type="match status" value="1"/>
</dbReference>
<dbReference type="AlphaFoldDB" id="A0A0K1PY30"/>
<proteinExistence type="predicted"/>
<evidence type="ECO:0000313" key="2">
    <source>
        <dbReference type="Proteomes" id="UP000064967"/>
    </source>
</evidence>
<evidence type="ECO:0000313" key="1">
    <source>
        <dbReference type="EMBL" id="AKU98417.1"/>
    </source>
</evidence>
<dbReference type="EMBL" id="CP012333">
    <property type="protein sequence ID" value="AKU98417.1"/>
    <property type="molecule type" value="Genomic_DNA"/>
</dbReference>
<keyword evidence="2" id="KW-1185">Reference proteome</keyword>
<organism evidence="1 2">
    <name type="scientific">Labilithrix luteola</name>
    <dbReference type="NCBI Taxonomy" id="1391654"/>
    <lineage>
        <taxon>Bacteria</taxon>
        <taxon>Pseudomonadati</taxon>
        <taxon>Myxococcota</taxon>
        <taxon>Polyangia</taxon>
        <taxon>Polyangiales</taxon>
        <taxon>Labilitrichaceae</taxon>
        <taxon>Labilithrix</taxon>
    </lineage>
</organism>
<dbReference type="Proteomes" id="UP000064967">
    <property type="component" value="Chromosome"/>
</dbReference>
<dbReference type="KEGG" id="llu:AKJ09_05081"/>
<accession>A0A0K1PY30</accession>